<feature type="region of interest" description="Disordered" evidence="11">
    <location>
        <begin position="320"/>
        <end position="354"/>
    </location>
</feature>
<dbReference type="GO" id="GO:0042274">
    <property type="term" value="P:ribosomal small subunit biogenesis"/>
    <property type="evidence" value="ECO:0007669"/>
    <property type="project" value="UniProtKB-UniRule"/>
</dbReference>
<dbReference type="PROSITE" id="PS50936">
    <property type="entry name" value="ENGC_GTPASE"/>
    <property type="match status" value="1"/>
</dbReference>
<feature type="domain" description="EngC GTPase" evidence="12">
    <location>
        <begin position="107"/>
        <end position="254"/>
    </location>
</feature>
<feature type="domain" description="CP-type G" evidence="13">
    <location>
        <begin position="94"/>
        <end position="256"/>
    </location>
</feature>
<dbReference type="GO" id="GO:0005737">
    <property type="term" value="C:cytoplasm"/>
    <property type="evidence" value="ECO:0007669"/>
    <property type="project" value="UniProtKB-SubCell"/>
</dbReference>
<dbReference type="EC" id="3.6.1.-" evidence="10"/>
<feature type="binding site" evidence="10">
    <location>
        <begin position="146"/>
        <end position="149"/>
    </location>
    <ligand>
        <name>GTP</name>
        <dbReference type="ChEBI" id="CHEBI:37565"/>
    </ligand>
</feature>
<comment type="subunit">
    <text evidence="10">Monomer. Associates with 30S ribosomal subunit, binds 16S rRNA.</text>
</comment>
<dbReference type="Gene3D" id="3.40.50.300">
    <property type="entry name" value="P-loop containing nucleotide triphosphate hydrolases"/>
    <property type="match status" value="1"/>
</dbReference>
<keyword evidence="4 10" id="KW-0699">rRNA-binding</keyword>
<evidence type="ECO:0000259" key="12">
    <source>
        <dbReference type="PROSITE" id="PS50936"/>
    </source>
</evidence>
<dbReference type="Proteomes" id="UP000092876">
    <property type="component" value="Unassembled WGS sequence"/>
</dbReference>
<feature type="binding site" evidence="10">
    <location>
        <position position="284"/>
    </location>
    <ligand>
        <name>Zn(2+)</name>
        <dbReference type="ChEBI" id="CHEBI:29105"/>
    </ligand>
</feature>
<sequence>MNSQNAFSNPMSLQQLGWQPVFQQQLTLEDYDQSVIARITAHHRSGYTLASEQGEIALPIHQNQPSMTVGDWVILNSELQFGRLLDRQSLFSRKAAGSRVAEQYISANIDTVFIVVSLNNDFNLSRIERYLALANEAQVEAVIVLTKKDLCDDYEDKVQQVQSLDSMLMIEAVNSLDQDSTQVLSPWCKTGKTVALMGSSGVGKSTLVNSLLGEAEQATGGIREDDSKGRHTTTSRSLHLLTSGGLLLDTPGMRELQLADCAEGVSETFSDVEELAMHCRFSDCHHESEPGCKIRKAIESGELSERRFANYRKLLREQARNGASLAEQRASNKQLSKMYKTVQSEGRNLKKASD</sequence>
<keyword evidence="3 10" id="KW-0479">Metal-binding</keyword>
<keyword evidence="1 10" id="KW-0963">Cytoplasm</keyword>
<feature type="compositionally biased region" description="Polar residues" evidence="11">
    <location>
        <begin position="329"/>
        <end position="346"/>
    </location>
</feature>
<evidence type="ECO:0000313" key="15">
    <source>
        <dbReference type="Proteomes" id="UP000092876"/>
    </source>
</evidence>
<evidence type="ECO:0000256" key="6">
    <source>
        <dbReference type="ARBA" id="ARBA00022801"/>
    </source>
</evidence>
<organism evidence="14 15">
    <name type="scientific">Vibrio atlanticus</name>
    <dbReference type="NCBI Taxonomy" id="693153"/>
    <lineage>
        <taxon>Bacteria</taxon>
        <taxon>Pseudomonadati</taxon>
        <taxon>Pseudomonadota</taxon>
        <taxon>Gammaproteobacteria</taxon>
        <taxon>Vibrionales</taxon>
        <taxon>Vibrionaceae</taxon>
        <taxon>Vibrio</taxon>
    </lineage>
</organism>
<dbReference type="GO" id="GO:0046872">
    <property type="term" value="F:metal ion binding"/>
    <property type="evidence" value="ECO:0007669"/>
    <property type="project" value="UniProtKB-KW"/>
</dbReference>
<keyword evidence="6 10" id="KW-0378">Hydrolase</keyword>
<comment type="similarity">
    <text evidence="10">Belongs to the TRAFAC class YlqF/YawG GTPase family. RsgA subfamily.</text>
</comment>
<evidence type="ECO:0000256" key="4">
    <source>
        <dbReference type="ARBA" id="ARBA00022730"/>
    </source>
</evidence>
<evidence type="ECO:0000256" key="2">
    <source>
        <dbReference type="ARBA" id="ARBA00022517"/>
    </source>
</evidence>
<comment type="function">
    <text evidence="10">One of several proteins that assist in the late maturation steps of the functional core of the 30S ribosomal subunit. Helps release RbfA from mature subunits. May play a role in the assembly of ribosomal proteins into the subunit. Circularly permuted GTPase that catalyzes slow GTP hydrolysis, GTPase activity is stimulated by the 30S ribosomal subunit.</text>
</comment>
<proteinExistence type="inferred from homology"/>
<evidence type="ECO:0000313" key="14">
    <source>
        <dbReference type="EMBL" id="SBS62127.1"/>
    </source>
</evidence>
<keyword evidence="2 10" id="KW-0690">Ribosome biogenesis</keyword>
<comment type="cofactor">
    <cofactor evidence="10">
        <name>Zn(2+)</name>
        <dbReference type="ChEBI" id="CHEBI:29105"/>
    </cofactor>
    <text evidence="10">Binds 1 zinc ion per subunit.</text>
</comment>
<feature type="binding site" evidence="10">
    <location>
        <position position="292"/>
    </location>
    <ligand>
        <name>Zn(2+)</name>
        <dbReference type="ChEBI" id="CHEBI:29105"/>
    </ligand>
</feature>
<dbReference type="InterPro" id="IPR030378">
    <property type="entry name" value="G_CP_dom"/>
</dbReference>
<dbReference type="InterPro" id="IPR010914">
    <property type="entry name" value="RsgA_GTPase_dom"/>
</dbReference>
<dbReference type="InterPro" id="IPR027417">
    <property type="entry name" value="P-loop_NTPase"/>
</dbReference>
<protein>
    <recommendedName>
        <fullName evidence="10">Small ribosomal subunit biogenesis GTPase RsgA</fullName>
        <ecNumber evidence="10">3.6.1.-</ecNumber>
    </recommendedName>
</protein>
<name>A0A1C3ILH9_9VIBR</name>
<accession>A0A1C3ILH9</accession>
<dbReference type="RefSeq" id="WP_065678500.1">
    <property type="nucleotide sequence ID" value="NZ_AP025461.1"/>
</dbReference>
<gene>
    <name evidence="14" type="primary">rsgA_1</name>
    <name evidence="10" type="synonym">rsgA</name>
    <name evidence="14" type="ORF">VAT7223_00999</name>
</gene>
<feature type="binding site" evidence="10">
    <location>
        <position position="286"/>
    </location>
    <ligand>
        <name>Zn(2+)</name>
        <dbReference type="ChEBI" id="CHEBI:29105"/>
    </ligand>
</feature>
<evidence type="ECO:0000256" key="7">
    <source>
        <dbReference type="ARBA" id="ARBA00022833"/>
    </source>
</evidence>
<dbReference type="InterPro" id="IPR004881">
    <property type="entry name" value="Ribosome_biogen_GTPase_RsgA"/>
</dbReference>
<evidence type="ECO:0000256" key="5">
    <source>
        <dbReference type="ARBA" id="ARBA00022741"/>
    </source>
</evidence>
<dbReference type="EMBL" id="FLQP01000015">
    <property type="protein sequence ID" value="SBS62127.1"/>
    <property type="molecule type" value="Genomic_DNA"/>
</dbReference>
<dbReference type="PROSITE" id="PS51721">
    <property type="entry name" value="G_CP"/>
    <property type="match status" value="1"/>
</dbReference>
<keyword evidence="9 10" id="KW-0342">GTP-binding</keyword>
<dbReference type="GO" id="GO:0005525">
    <property type="term" value="F:GTP binding"/>
    <property type="evidence" value="ECO:0007669"/>
    <property type="project" value="UniProtKB-UniRule"/>
</dbReference>
<dbReference type="NCBIfam" id="TIGR00157">
    <property type="entry name" value="ribosome small subunit-dependent GTPase A"/>
    <property type="match status" value="1"/>
</dbReference>
<keyword evidence="5 10" id="KW-0547">Nucleotide-binding</keyword>
<dbReference type="SUPFAM" id="SSF52540">
    <property type="entry name" value="P-loop containing nucleoside triphosphate hydrolases"/>
    <property type="match status" value="1"/>
</dbReference>
<dbReference type="PANTHER" id="PTHR32120">
    <property type="entry name" value="SMALL RIBOSOMAL SUBUNIT BIOGENESIS GTPASE RSGA"/>
    <property type="match status" value="1"/>
</dbReference>
<dbReference type="AlphaFoldDB" id="A0A1C3ILH9"/>
<dbReference type="GeneID" id="94234974"/>
<evidence type="ECO:0000256" key="10">
    <source>
        <dbReference type="HAMAP-Rule" id="MF_01820"/>
    </source>
</evidence>
<evidence type="ECO:0000256" key="8">
    <source>
        <dbReference type="ARBA" id="ARBA00022884"/>
    </source>
</evidence>
<dbReference type="HAMAP" id="MF_01820">
    <property type="entry name" value="GTPase_RsgA"/>
    <property type="match status" value="1"/>
</dbReference>
<evidence type="ECO:0000256" key="3">
    <source>
        <dbReference type="ARBA" id="ARBA00022723"/>
    </source>
</evidence>
<evidence type="ECO:0000256" key="1">
    <source>
        <dbReference type="ARBA" id="ARBA00022490"/>
    </source>
</evidence>
<evidence type="ECO:0000256" key="9">
    <source>
        <dbReference type="ARBA" id="ARBA00023134"/>
    </source>
</evidence>
<feature type="binding site" evidence="10">
    <location>
        <position position="279"/>
    </location>
    <ligand>
        <name>Zn(2+)</name>
        <dbReference type="ChEBI" id="CHEBI:29105"/>
    </ligand>
</feature>
<dbReference type="GO" id="GO:0003924">
    <property type="term" value="F:GTPase activity"/>
    <property type="evidence" value="ECO:0007669"/>
    <property type="project" value="UniProtKB-UniRule"/>
</dbReference>
<keyword evidence="8 10" id="KW-0694">RNA-binding</keyword>
<dbReference type="GO" id="GO:0019843">
    <property type="term" value="F:rRNA binding"/>
    <property type="evidence" value="ECO:0007669"/>
    <property type="project" value="UniProtKB-KW"/>
</dbReference>
<dbReference type="PANTHER" id="PTHR32120:SF10">
    <property type="entry name" value="SMALL RIBOSOMAL SUBUNIT BIOGENESIS GTPASE RSGA"/>
    <property type="match status" value="1"/>
</dbReference>
<comment type="subcellular location">
    <subcellularLocation>
        <location evidence="10">Cytoplasm</location>
    </subcellularLocation>
</comment>
<feature type="binding site" evidence="10">
    <location>
        <begin position="198"/>
        <end position="206"/>
    </location>
    <ligand>
        <name>GTP</name>
        <dbReference type="ChEBI" id="CHEBI:37565"/>
    </ligand>
</feature>
<evidence type="ECO:0000256" key="11">
    <source>
        <dbReference type="SAM" id="MobiDB-lite"/>
    </source>
</evidence>
<evidence type="ECO:0000259" key="13">
    <source>
        <dbReference type="PROSITE" id="PS51721"/>
    </source>
</evidence>
<reference evidence="15" key="1">
    <citation type="submission" date="2016-06" db="EMBL/GenBank/DDBJ databases">
        <authorList>
            <person name="Rodrigo-Torres Lidia"/>
            <person name="Arahal R.David."/>
        </authorList>
    </citation>
    <scope>NUCLEOTIDE SEQUENCE [LARGE SCALE GENOMIC DNA]</scope>
    <source>
        <strain evidence="15">CECT 7223</strain>
    </source>
</reference>
<dbReference type="CDD" id="cd01854">
    <property type="entry name" value="YjeQ_EngC"/>
    <property type="match status" value="1"/>
</dbReference>
<dbReference type="Gene3D" id="1.10.40.50">
    <property type="entry name" value="Probable gtpase engc, domain 3"/>
    <property type="match status" value="1"/>
</dbReference>
<keyword evidence="7 10" id="KW-0862">Zinc</keyword>
<dbReference type="Pfam" id="PF03193">
    <property type="entry name" value="RsgA_GTPase"/>
    <property type="match status" value="1"/>
</dbReference>